<dbReference type="EnsemblPlants" id="HORVU.MOREX.r3.6HG0579770.1">
    <property type="protein sequence ID" value="HORVU.MOREX.r3.6HG0579770.1"/>
    <property type="gene ID" value="HORVU.MOREX.r3.6HG0579770"/>
</dbReference>
<name>A0A8I6XTQ4_HORVV</name>
<keyword evidence="3" id="KW-1185">Reference proteome</keyword>
<feature type="domain" description="Reverse transcriptase" evidence="1">
    <location>
        <begin position="69"/>
        <end position="256"/>
    </location>
</feature>
<reference evidence="3" key="1">
    <citation type="journal article" date="2012" name="Nature">
        <title>A physical, genetic and functional sequence assembly of the barley genome.</title>
        <authorList>
            <consortium name="The International Barley Genome Sequencing Consortium"/>
            <person name="Mayer K.F."/>
            <person name="Waugh R."/>
            <person name="Brown J.W."/>
            <person name="Schulman A."/>
            <person name="Langridge P."/>
            <person name="Platzer M."/>
            <person name="Fincher G.B."/>
            <person name="Muehlbauer G.J."/>
            <person name="Sato K."/>
            <person name="Close T.J."/>
            <person name="Wise R.P."/>
            <person name="Stein N."/>
        </authorList>
    </citation>
    <scope>NUCLEOTIDE SEQUENCE [LARGE SCALE GENOMIC DNA]</scope>
    <source>
        <strain evidence="3">cv. Morex</strain>
    </source>
</reference>
<organism evidence="2 3">
    <name type="scientific">Hordeum vulgare subsp. vulgare</name>
    <name type="common">Domesticated barley</name>
    <dbReference type="NCBI Taxonomy" id="112509"/>
    <lineage>
        <taxon>Eukaryota</taxon>
        <taxon>Viridiplantae</taxon>
        <taxon>Streptophyta</taxon>
        <taxon>Embryophyta</taxon>
        <taxon>Tracheophyta</taxon>
        <taxon>Spermatophyta</taxon>
        <taxon>Magnoliopsida</taxon>
        <taxon>Liliopsida</taxon>
        <taxon>Poales</taxon>
        <taxon>Poaceae</taxon>
        <taxon>BOP clade</taxon>
        <taxon>Pooideae</taxon>
        <taxon>Triticodae</taxon>
        <taxon>Triticeae</taxon>
        <taxon>Hordeinae</taxon>
        <taxon>Hordeum</taxon>
    </lineage>
</organism>
<dbReference type="InterPro" id="IPR000477">
    <property type="entry name" value="RT_dom"/>
</dbReference>
<protein>
    <recommendedName>
        <fullName evidence="1">Reverse transcriptase domain-containing protein</fullName>
    </recommendedName>
</protein>
<dbReference type="AlphaFoldDB" id="A0A8I6XTQ4"/>
<dbReference type="InterPro" id="IPR043502">
    <property type="entry name" value="DNA/RNA_pol_sf"/>
</dbReference>
<evidence type="ECO:0000313" key="2">
    <source>
        <dbReference type="EnsemblPlants" id="HORVU.MOREX.r3.6HG0579770.1"/>
    </source>
</evidence>
<dbReference type="Gramene" id="HORVU.MOREX.r3.6HG0579770.1">
    <property type="protein sequence ID" value="HORVU.MOREX.r3.6HG0579770.1"/>
    <property type="gene ID" value="HORVU.MOREX.r3.6HG0579770"/>
</dbReference>
<dbReference type="SMR" id="A0A8I6XTQ4"/>
<evidence type="ECO:0000313" key="3">
    <source>
        <dbReference type="Proteomes" id="UP000011116"/>
    </source>
</evidence>
<accession>A0A8I6XTQ4</accession>
<dbReference type="CDD" id="cd01650">
    <property type="entry name" value="RT_nLTR_like"/>
    <property type="match status" value="1"/>
</dbReference>
<reference evidence="2" key="3">
    <citation type="submission" date="2022-01" db="UniProtKB">
        <authorList>
            <consortium name="EnsemblPlants"/>
        </authorList>
    </citation>
    <scope>IDENTIFICATION</scope>
    <source>
        <strain evidence="2">subsp. vulgare</strain>
    </source>
</reference>
<reference evidence="2" key="2">
    <citation type="submission" date="2020-10" db="EMBL/GenBank/DDBJ databases">
        <authorList>
            <person name="Scholz U."/>
            <person name="Mascher M."/>
            <person name="Fiebig A."/>
        </authorList>
    </citation>
    <scope>NUCLEOTIDE SEQUENCE [LARGE SCALE GENOMIC DNA]</scope>
    <source>
        <strain evidence="2">cv. Morex</strain>
    </source>
</reference>
<sequence>MKATVFALDRSITPDLDRFGPTFYQVTWPTVAGDLQRLFDDVHYRCAHLDGLNTALVALLPKTVGVPGPSNFHPVSLQNGDVKILSCALTSRLQQQIVGLIDEDQSSFLLGRSISENFVYAAELVQYCHKRAAPTIVFKLEFAKAFDSIVWSIAAILLNDIPGRSFSVKKGLCQGDPISPYIFLLLTCRLQRLIQSDEVLRHPLVERAPPVVLQYADDALIILCVDPAAEARLRWILDLFAVATRLVINFSKRTLVPMHVNLVVLVAIVRSFQCSVGSFPRSYLGLPFSRDKLRLDDFDPLIAKVDRYLVGWRARLLFPAGRLVLINAVLDSIPTYAMPTMRLPPWCSLLSTSFGGCSHGKSPIGPMGRGA</sequence>
<dbReference type="PANTHER" id="PTHR33116">
    <property type="entry name" value="REVERSE TRANSCRIPTASE ZINC-BINDING DOMAIN-CONTAINING PROTEIN-RELATED-RELATED"/>
    <property type="match status" value="1"/>
</dbReference>
<dbReference type="SUPFAM" id="SSF56672">
    <property type="entry name" value="DNA/RNA polymerases"/>
    <property type="match status" value="1"/>
</dbReference>
<dbReference type="Proteomes" id="UP000011116">
    <property type="component" value="Chromosome 6H"/>
</dbReference>
<proteinExistence type="predicted"/>
<dbReference type="Pfam" id="PF00078">
    <property type="entry name" value="RVT_1"/>
    <property type="match status" value="1"/>
</dbReference>
<dbReference type="PANTHER" id="PTHR33116:SF87">
    <property type="entry name" value="OS01G0158850 PROTEIN"/>
    <property type="match status" value="1"/>
</dbReference>
<evidence type="ECO:0000259" key="1">
    <source>
        <dbReference type="Pfam" id="PF00078"/>
    </source>
</evidence>